<feature type="transmembrane region" description="Helical" evidence="1">
    <location>
        <begin position="130"/>
        <end position="151"/>
    </location>
</feature>
<keyword evidence="1" id="KW-0472">Membrane</keyword>
<dbReference type="EMBL" id="JADCNM010000006">
    <property type="protein sequence ID" value="KAG0478691.1"/>
    <property type="molecule type" value="Genomic_DNA"/>
</dbReference>
<evidence type="ECO:0000256" key="1">
    <source>
        <dbReference type="SAM" id="Phobius"/>
    </source>
</evidence>
<dbReference type="AlphaFoldDB" id="A0A835V0L1"/>
<dbReference type="OrthoDB" id="445301at2759"/>
<reference evidence="2 3" key="1">
    <citation type="journal article" date="2020" name="Nat. Food">
        <title>A phased Vanilla planifolia genome enables genetic improvement of flavour and production.</title>
        <authorList>
            <person name="Hasing T."/>
            <person name="Tang H."/>
            <person name="Brym M."/>
            <person name="Khazi F."/>
            <person name="Huang T."/>
            <person name="Chambers A.H."/>
        </authorList>
    </citation>
    <scope>NUCLEOTIDE SEQUENCE [LARGE SCALE GENOMIC DNA]</scope>
    <source>
        <tissue evidence="2">Leaf</tissue>
    </source>
</reference>
<evidence type="ECO:0000313" key="2">
    <source>
        <dbReference type="EMBL" id="KAG0478691.1"/>
    </source>
</evidence>
<name>A0A835V0L1_VANPL</name>
<keyword evidence="1" id="KW-0812">Transmembrane</keyword>
<evidence type="ECO:0000313" key="3">
    <source>
        <dbReference type="Proteomes" id="UP000639772"/>
    </source>
</evidence>
<proteinExistence type="predicted"/>
<sequence>MFSNQDALEASGLVKRYYEDIGRWKGNEIAQLIGKRMEDVGAESCCVVGKDIVWLAADSRHGKGLDVVGTFKYLQNSALLKHLSEMLSPLTKLAQKLKSWMEGTATLASSMYYQHQTVCLSRHLYDSICFFLVVPLLPIVYAAALLPLTGAQLLYHRGCGKGLATPGFSSVQQFIFTFYYFHLLPAYGFTNSYAKFTIEGFLRSVTIGYFHWPIPHVHYSSQLQVGAMLLISVVMYGGPLKKPIQLSLFKRTSFNLQNMLAVLAFPPATIRNI</sequence>
<accession>A0A835V0L1</accession>
<organism evidence="2 3">
    <name type="scientific">Vanilla planifolia</name>
    <name type="common">Vanilla</name>
    <dbReference type="NCBI Taxonomy" id="51239"/>
    <lineage>
        <taxon>Eukaryota</taxon>
        <taxon>Viridiplantae</taxon>
        <taxon>Streptophyta</taxon>
        <taxon>Embryophyta</taxon>
        <taxon>Tracheophyta</taxon>
        <taxon>Spermatophyta</taxon>
        <taxon>Magnoliopsida</taxon>
        <taxon>Liliopsida</taxon>
        <taxon>Asparagales</taxon>
        <taxon>Orchidaceae</taxon>
        <taxon>Vanilloideae</taxon>
        <taxon>Vanilleae</taxon>
        <taxon>Vanilla</taxon>
    </lineage>
</organism>
<keyword evidence="1" id="KW-1133">Transmembrane helix</keyword>
<protein>
    <submittedName>
        <fullName evidence="2">Uncharacterized protein</fullName>
    </submittedName>
</protein>
<gene>
    <name evidence="2" type="ORF">HPP92_013410</name>
</gene>
<comment type="caution">
    <text evidence="2">The sequence shown here is derived from an EMBL/GenBank/DDBJ whole genome shotgun (WGS) entry which is preliminary data.</text>
</comment>
<dbReference type="Proteomes" id="UP000639772">
    <property type="component" value="Chromosome 6"/>
</dbReference>